<evidence type="ECO:0000259" key="9">
    <source>
        <dbReference type="PROSITE" id="PS50893"/>
    </source>
</evidence>
<name>A0A7V7BXU0_9BACT</name>
<evidence type="ECO:0000313" key="11">
    <source>
        <dbReference type="Proteomes" id="UP000525027"/>
    </source>
</evidence>
<keyword evidence="4" id="KW-1003">Cell membrane</keyword>
<dbReference type="Pfam" id="PF00005">
    <property type="entry name" value="ABC_tran"/>
    <property type="match status" value="1"/>
</dbReference>
<comment type="subcellular location">
    <subcellularLocation>
        <location evidence="1">Cell membrane</location>
        <topology evidence="1">Peripheral membrane protein</topology>
    </subcellularLocation>
</comment>
<feature type="domain" description="ABC transporter" evidence="9">
    <location>
        <begin position="7"/>
        <end position="240"/>
    </location>
</feature>
<sequence length="252" mass="28157">MAGKPLLRVVNVKKSFGDKVVLDGVSLTLNKGETKVIIGPSGTGKSTLLKSINRLVVPDEGEIWLEETEIIRCKNINAVRQKIGYVFQDFGLFHHLTALENVMIGLTKVKKMPKKEAVEKARYELNRVGLSGIEDLYPAQLSGGQKQRVAIARALAMEPKLMLFDEPTSALDPELIGEVLAVMKELAESKMTMLVVTHEMGFARSVSDEIIFIEKGKIVEQTSPEKMFRDPEHQRTREFLFKLKDLYGEGGE</sequence>
<keyword evidence="6 10" id="KW-0067">ATP-binding</keyword>
<dbReference type="InterPro" id="IPR030679">
    <property type="entry name" value="ABC_ATPase_HisP-typ"/>
</dbReference>
<organism evidence="10 11">
    <name type="scientific">Acetomicrobium hydrogeniformans</name>
    <dbReference type="NCBI Taxonomy" id="649746"/>
    <lineage>
        <taxon>Bacteria</taxon>
        <taxon>Thermotogati</taxon>
        <taxon>Synergistota</taxon>
        <taxon>Synergistia</taxon>
        <taxon>Synergistales</taxon>
        <taxon>Acetomicrobiaceae</taxon>
        <taxon>Acetomicrobium</taxon>
    </lineage>
</organism>
<evidence type="ECO:0000256" key="5">
    <source>
        <dbReference type="ARBA" id="ARBA00022741"/>
    </source>
</evidence>
<dbReference type="PROSITE" id="PS00211">
    <property type="entry name" value="ABC_TRANSPORTER_1"/>
    <property type="match status" value="1"/>
</dbReference>
<dbReference type="GO" id="GO:0015424">
    <property type="term" value="F:ABC-type amino acid transporter activity"/>
    <property type="evidence" value="ECO:0007669"/>
    <property type="project" value="InterPro"/>
</dbReference>
<accession>A0A7V7BXU0</accession>
<dbReference type="PANTHER" id="PTHR43166:SF9">
    <property type="entry name" value="GLUTAMATE_ASPARTATE IMPORT ATP-BINDING PROTEIN GLTL"/>
    <property type="match status" value="1"/>
</dbReference>
<keyword evidence="5" id="KW-0547">Nucleotide-binding</keyword>
<dbReference type="PANTHER" id="PTHR43166">
    <property type="entry name" value="AMINO ACID IMPORT ATP-BINDING PROTEIN"/>
    <property type="match status" value="1"/>
</dbReference>
<gene>
    <name evidence="10" type="ORF">GX397_02210</name>
</gene>
<evidence type="ECO:0000256" key="1">
    <source>
        <dbReference type="ARBA" id="ARBA00004202"/>
    </source>
</evidence>
<evidence type="ECO:0000256" key="8">
    <source>
        <dbReference type="ARBA" id="ARBA00023136"/>
    </source>
</evidence>
<dbReference type="RefSeq" id="WP_273002264.1">
    <property type="nucleotide sequence ID" value="NZ_DURU01000038.1"/>
</dbReference>
<reference evidence="10 11" key="1">
    <citation type="journal article" date="2020" name="Biotechnol. Biofuels">
        <title>New insights from the biogas microbiome by comprehensive genome-resolved metagenomics of nearly 1600 species originating from multiple anaerobic digesters.</title>
        <authorList>
            <person name="Campanaro S."/>
            <person name="Treu L."/>
            <person name="Rodriguez-R L.M."/>
            <person name="Kovalovszki A."/>
            <person name="Ziels R.M."/>
            <person name="Maus I."/>
            <person name="Zhu X."/>
            <person name="Kougias P.G."/>
            <person name="Basile A."/>
            <person name="Luo G."/>
            <person name="Schluter A."/>
            <person name="Konstantinidis K.T."/>
            <person name="Angelidaki I."/>
        </authorList>
    </citation>
    <scope>NUCLEOTIDE SEQUENCE [LARGE SCALE GENOMIC DNA]</scope>
    <source>
        <strain evidence="10">AS25fmACSIPFO_94</strain>
    </source>
</reference>
<dbReference type="Proteomes" id="UP000525027">
    <property type="component" value="Unassembled WGS sequence"/>
</dbReference>
<dbReference type="GO" id="GO:0005886">
    <property type="term" value="C:plasma membrane"/>
    <property type="evidence" value="ECO:0007669"/>
    <property type="project" value="UniProtKB-SubCell"/>
</dbReference>
<evidence type="ECO:0000256" key="2">
    <source>
        <dbReference type="ARBA" id="ARBA00005417"/>
    </source>
</evidence>
<dbReference type="GO" id="GO:0016887">
    <property type="term" value="F:ATP hydrolysis activity"/>
    <property type="evidence" value="ECO:0007669"/>
    <property type="project" value="InterPro"/>
</dbReference>
<dbReference type="FunFam" id="3.40.50.300:FF:000020">
    <property type="entry name" value="Amino acid ABC transporter ATP-binding component"/>
    <property type="match status" value="1"/>
</dbReference>
<evidence type="ECO:0000256" key="4">
    <source>
        <dbReference type="ARBA" id="ARBA00022475"/>
    </source>
</evidence>
<keyword evidence="7" id="KW-0029">Amino-acid transport</keyword>
<evidence type="ECO:0000256" key="6">
    <source>
        <dbReference type="ARBA" id="ARBA00022840"/>
    </source>
</evidence>
<proteinExistence type="inferred from homology"/>
<dbReference type="InterPro" id="IPR003593">
    <property type="entry name" value="AAA+_ATPase"/>
</dbReference>
<dbReference type="SUPFAM" id="SSF52540">
    <property type="entry name" value="P-loop containing nucleoside triphosphate hydrolases"/>
    <property type="match status" value="1"/>
</dbReference>
<dbReference type="InterPro" id="IPR003439">
    <property type="entry name" value="ABC_transporter-like_ATP-bd"/>
</dbReference>
<dbReference type="PROSITE" id="PS50893">
    <property type="entry name" value="ABC_TRANSPORTER_2"/>
    <property type="match status" value="1"/>
</dbReference>
<dbReference type="InterPro" id="IPR027417">
    <property type="entry name" value="P-loop_NTPase"/>
</dbReference>
<evidence type="ECO:0000256" key="7">
    <source>
        <dbReference type="ARBA" id="ARBA00022970"/>
    </source>
</evidence>
<dbReference type="CDD" id="cd03262">
    <property type="entry name" value="ABC_HisP_GlnQ"/>
    <property type="match status" value="1"/>
</dbReference>
<comment type="caution">
    <text evidence="10">The sequence shown here is derived from an EMBL/GenBank/DDBJ whole genome shotgun (WGS) entry which is preliminary data.</text>
</comment>
<protein>
    <submittedName>
        <fullName evidence="10">Amino acid ABC transporter ATP-binding protein</fullName>
    </submittedName>
</protein>
<dbReference type="EMBL" id="DURU01000038">
    <property type="protein sequence ID" value="HHZ03886.1"/>
    <property type="molecule type" value="Genomic_DNA"/>
</dbReference>
<dbReference type="InterPro" id="IPR050086">
    <property type="entry name" value="MetN_ABC_transporter-like"/>
</dbReference>
<dbReference type="Gene3D" id="3.40.50.300">
    <property type="entry name" value="P-loop containing nucleotide triphosphate hydrolases"/>
    <property type="match status" value="1"/>
</dbReference>
<dbReference type="PIRSF" id="PIRSF039085">
    <property type="entry name" value="ABC_ATPase_HisP"/>
    <property type="match status" value="1"/>
</dbReference>
<dbReference type="SMART" id="SM00382">
    <property type="entry name" value="AAA"/>
    <property type="match status" value="1"/>
</dbReference>
<dbReference type="InterPro" id="IPR017871">
    <property type="entry name" value="ABC_transporter-like_CS"/>
</dbReference>
<dbReference type="AlphaFoldDB" id="A0A7V7BXU0"/>
<evidence type="ECO:0000256" key="3">
    <source>
        <dbReference type="ARBA" id="ARBA00022448"/>
    </source>
</evidence>
<keyword evidence="3" id="KW-0813">Transport</keyword>
<dbReference type="GO" id="GO:0005524">
    <property type="term" value="F:ATP binding"/>
    <property type="evidence" value="ECO:0007669"/>
    <property type="project" value="UniProtKB-KW"/>
</dbReference>
<evidence type="ECO:0000313" key="10">
    <source>
        <dbReference type="EMBL" id="HHZ03886.1"/>
    </source>
</evidence>
<comment type="similarity">
    <text evidence="2">Belongs to the ABC transporter superfamily.</text>
</comment>
<keyword evidence="8" id="KW-0472">Membrane</keyword>